<evidence type="ECO:0000313" key="2">
    <source>
        <dbReference type="EMBL" id="GLB53513.1"/>
    </source>
</evidence>
<dbReference type="EMBL" id="BRVP01000018">
    <property type="protein sequence ID" value="GLB53513.1"/>
    <property type="molecule type" value="Genomic_DNA"/>
</dbReference>
<evidence type="ECO:0008006" key="4">
    <source>
        <dbReference type="Google" id="ProtNLM"/>
    </source>
</evidence>
<keyword evidence="1" id="KW-0732">Signal</keyword>
<dbReference type="SUPFAM" id="SSF49464">
    <property type="entry name" value="Carboxypeptidase regulatory domain-like"/>
    <property type="match status" value="1"/>
</dbReference>
<comment type="caution">
    <text evidence="2">The sequence shown here is derived from an EMBL/GenBank/DDBJ whole genome shotgun (WGS) entry which is preliminary data.</text>
</comment>
<feature type="signal peptide" evidence="1">
    <location>
        <begin position="1"/>
        <end position="31"/>
    </location>
</feature>
<dbReference type="Pfam" id="PF13715">
    <property type="entry name" value="CarbopepD_reg_2"/>
    <property type="match status" value="1"/>
</dbReference>
<feature type="chain" id="PRO_5040965651" description="CarboxypepD_reg-like domain-containing protein" evidence="1">
    <location>
        <begin position="32"/>
        <end position="142"/>
    </location>
</feature>
<dbReference type="AlphaFoldDB" id="A0A9W6EWS7"/>
<accession>A0A9W6EWS7</accession>
<reference evidence="2" key="1">
    <citation type="submission" date="2022-07" db="EMBL/GenBank/DDBJ databases">
        <title>Taxonomy of Novel Oxalotrophic and Methylotrophic Bacteria.</title>
        <authorList>
            <person name="Sahin N."/>
            <person name="Tani A."/>
        </authorList>
    </citation>
    <scope>NUCLEOTIDE SEQUENCE</scope>
    <source>
        <strain evidence="2">AM327</strain>
    </source>
</reference>
<sequence>MKTLSISKSMQICMAAILFVITVLYTNKAQAQTTTAEEHTIERTVKGIISGTDGPLKDVNVFLKGTITGTTTNGKGEFTFPTPLNTGDVLTFSYLGYTTKNVKIKKDTTFIALSLTEEYVEFVGAPNSNQPYKSKQQKSLEE</sequence>
<dbReference type="RefSeq" id="WP_281755520.1">
    <property type="nucleotide sequence ID" value="NZ_BRVP01000018.1"/>
</dbReference>
<keyword evidence="3" id="KW-1185">Reference proteome</keyword>
<protein>
    <recommendedName>
        <fullName evidence="4">CarboxypepD_reg-like domain-containing protein</fullName>
    </recommendedName>
</protein>
<evidence type="ECO:0000256" key="1">
    <source>
        <dbReference type="SAM" id="SignalP"/>
    </source>
</evidence>
<name>A0A9W6EWS7_9FLAO</name>
<dbReference type="Gene3D" id="2.60.40.1120">
    <property type="entry name" value="Carboxypeptidase-like, regulatory domain"/>
    <property type="match status" value="1"/>
</dbReference>
<dbReference type="InterPro" id="IPR008969">
    <property type="entry name" value="CarboxyPept-like_regulatory"/>
</dbReference>
<proteinExistence type="predicted"/>
<organism evidence="2 3">
    <name type="scientific">Neptunitalea chrysea</name>
    <dbReference type="NCBI Taxonomy" id="1647581"/>
    <lineage>
        <taxon>Bacteria</taxon>
        <taxon>Pseudomonadati</taxon>
        <taxon>Bacteroidota</taxon>
        <taxon>Flavobacteriia</taxon>
        <taxon>Flavobacteriales</taxon>
        <taxon>Flavobacteriaceae</taxon>
        <taxon>Neptunitalea</taxon>
    </lineage>
</organism>
<gene>
    <name evidence="2" type="ORF">NBRC110019_25540</name>
</gene>
<dbReference type="Proteomes" id="UP001143545">
    <property type="component" value="Unassembled WGS sequence"/>
</dbReference>
<evidence type="ECO:0000313" key="3">
    <source>
        <dbReference type="Proteomes" id="UP001143545"/>
    </source>
</evidence>